<dbReference type="AlphaFoldDB" id="A0A1H8L846"/>
<name>A0A1H8L846_9BACI</name>
<dbReference type="Proteomes" id="UP000199300">
    <property type="component" value="Unassembled WGS sequence"/>
</dbReference>
<feature type="transmembrane region" description="Helical" evidence="1">
    <location>
        <begin position="73"/>
        <end position="94"/>
    </location>
</feature>
<gene>
    <name evidence="2" type="ORF">SAMN04488134_103119</name>
</gene>
<keyword evidence="1" id="KW-0472">Membrane</keyword>
<organism evidence="2 3">
    <name type="scientific">Amphibacillus marinus</name>
    <dbReference type="NCBI Taxonomy" id="872970"/>
    <lineage>
        <taxon>Bacteria</taxon>
        <taxon>Bacillati</taxon>
        <taxon>Bacillota</taxon>
        <taxon>Bacilli</taxon>
        <taxon>Bacillales</taxon>
        <taxon>Bacillaceae</taxon>
        <taxon>Amphibacillus</taxon>
    </lineage>
</organism>
<dbReference type="EMBL" id="FODJ01000003">
    <property type="protein sequence ID" value="SEO01354.1"/>
    <property type="molecule type" value="Genomic_DNA"/>
</dbReference>
<proteinExistence type="predicted"/>
<keyword evidence="1" id="KW-0812">Transmembrane</keyword>
<dbReference type="RefSeq" id="WP_091495920.1">
    <property type="nucleotide sequence ID" value="NZ_FODJ01000003.1"/>
</dbReference>
<keyword evidence="3" id="KW-1185">Reference proteome</keyword>
<evidence type="ECO:0000313" key="2">
    <source>
        <dbReference type="EMBL" id="SEO01354.1"/>
    </source>
</evidence>
<keyword evidence="1" id="KW-1133">Transmembrane helix</keyword>
<evidence type="ECO:0000313" key="3">
    <source>
        <dbReference type="Proteomes" id="UP000199300"/>
    </source>
</evidence>
<dbReference type="OrthoDB" id="2969231at2"/>
<feature type="transmembrane region" description="Helical" evidence="1">
    <location>
        <begin position="7"/>
        <end position="31"/>
    </location>
</feature>
<accession>A0A1H8L846</accession>
<protein>
    <submittedName>
        <fullName evidence="2">Uncharacterized protein</fullName>
    </submittedName>
</protein>
<evidence type="ECO:0000256" key="1">
    <source>
        <dbReference type="SAM" id="Phobius"/>
    </source>
</evidence>
<sequence>MRKVRLIFNCLVASVLTTLTILVISFIVLLFSNEHVGYYTTYFGAVTLEISEDSPEWDLYMQFGLDINQLHPIWITILLISIFYYVISVSYISIKHKPKLTL</sequence>
<reference evidence="2 3" key="1">
    <citation type="submission" date="2016-10" db="EMBL/GenBank/DDBJ databases">
        <authorList>
            <person name="de Groot N.N."/>
        </authorList>
    </citation>
    <scope>NUCLEOTIDE SEQUENCE [LARGE SCALE GENOMIC DNA]</scope>
    <source>
        <strain evidence="2 3">CGMCC 1.10434</strain>
    </source>
</reference>